<feature type="region of interest" description="Disordered" evidence="1">
    <location>
        <begin position="54"/>
        <end position="115"/>
    </location>
</feature>
<organism evidence="2">
    <name type="scientific">Hordeum vulgare subsp. vulgare</name>
    <name type="common">Domesticated barley</name>
    <dbReference type="NCBI Taxonomy" id="112509"/>
    <lineage>
        <taxon>Eukaryota</taxon>
        <taxon>Viridiplantae</taxon>
        <taxon>Streptophyta</taxon>
        <taxon>Embryophyta</taxon>
        <taxon>Tracheophyta</taxon>
        <taxon>Spermatophyta</taxon>
        <taxon>Magnoliopsida</taxon>
        <taxon>Liliopsida</taxon>
        <taxon>Poales</taxon>
        <taxon>Poaceae</taxon>
        <taxon>BOP clade</taxon>
        <taxon>Pooideae</taxon>
        <taxon>Triticodae</taxon>
        <taxon>Triticeae</taxon>
        <taxon>Hordeinae</taxon>
        <taxon>Hordeum</taxon>
    </lineage>
</organism>
<dbReference type="EMBL" id="KF686739">
    <property type="protein sequence ID" value="AGW47698.1"/>
    <property type="molecule type" value="Genomic_DNA"/>
</dbReference>
<feature type="compositionally biased region" description="Low complexity" evidence="1">
    <location>
        <begin position="85"/>
        <end position="94"/>
    </location>
</feature>
<reference evidence="2" key="1">
    <citation type="journal article" date="2014" name="Funct. Integr. Genomics">
        <title>The barley Frost resistance-H2 locus.</title>
        <authorList>
            <person name="Pasquariello M."/>
            <person name="Barabaschi D."/>
            <person name="Himmelbach A."/>
            <person name="Steuernagel B."/>
            <person name="Ariyadasa R."/>
            <person name="Stein N."/>
            <person name="Gandolfi F."/>
            <person name="Tenedini E."/>
            <person name="Bernardis I."/>
            <person name="Tagliafico E."/>
            <person name="Pecchioni N."/>
            <person name="Francia E."/>
        </authorList>
    </citation>
    <scope>NUCLEOTIDE SEQUENCE</scope>
</reference>
<evidence type="ECO:0000313" key="2">
    <source>
        <dbReference type="EMBL" id="AGW47698.1"/>
    </source>
</evidence>
<feature type="compositionally biased region" description="Basic residues" evidence="1">
    <location>
        <begin position="69"/>
        <end position="79"/>
    </location>
</feature>
<evidence type="ECO:0000256" key="1">
    <source>
        <dbReference type="SAM" id="MobiDB-lite"/>
    </source>
</evidence>
<sequence length="226" mass="24900">MGRPVGVALIGRPVSARSLKMTHTNVLNDSQTLGLTGTPHIQPKYVADMGSTRACARDMPDPPTTPRPSHNKLHPAHRSKTLDHSLSSLALSSPLPAPNPIESGGMSISDSRSGDDLDPEYELALCIALERSKVETGETDAWRLRWMNPKMMWIPIEQSEREAVEIAAEAAPLDKLEREQVWWLKGLVILSDDDDDDHSSSSDSPPAADSYNYVDDRKGKGLVRKW</sequence>
<protein>
    <submittedName>
        <fullName evidence="2">Uncharacterized protein</fullName>
    </submittedName>
</protein>
<feature type="region of interest" description="Disordered" evidence="1">
    <location>
        <begin position="191"/>
        <end position="226"/>
    </location>
</feature>
<dbReference type="AlphaFoldDB" id="A0A023IN84"/>
<name>A0A023IN84_HORVV</name>
<accession>A0A023IN84</accession>
<feature type="compositionally biased region" description="Low complexity" evidence="1">
    <location>
        <begin position="201"/>
        <end position="210"/>
    </location>
</feature>
<proteinExistence type="predicted"/>